<protein>
    <submittedName>
        <fullName evidence="2">Uncharacterized protein</fullName>
    </submittedName>
</protein>
<sequence length="224" mass="24665">MSPRPTVSARGALRWTATVLAAVVSAACSARPLISPLTLTSRVTLLERPGEPLPIRLAAKNLQNDFRKVFGVEPRIVTRPSAAGPVTLMIGTEAEIPPAMRPTRLAAPESFAIAVEPAAWNPAARAVVLTGPDVLGTIYAIYQFSQDYLGVEPMSYWTGQRPPRRRRIALPAGLRRIFPPPLFKYRGFFINDEDLLTGWRPAPKSEHTGISLQVMNKIYETILR</sequence>
<dbReference type="Gene3D" id="3.20.20.520">
    <property type="entry name" value="Glycosyl hydrolase family 115"/>
    <property type="match status" value="1"/>
</dbReference>
<dbReference type="EMBL" id="AUZX01005132">
    <property type="protein sequence ID" value="EQD68906.1"/>
    <property type="molecule type" value="Genomic_DNA"/>
</dbReference>
<dbReference type="PANTHER" id="PTHR37842">
    <property type="match status" value="1"/>
</dbReference>
<dbReference type="SUPFAM" id="SSF55545">
    <property type="entry name" value="beta-N-acetylhexosaminidase-like domain"/>
    <property type="match status" value="1"/>
</dbReference>
<dbReference type="GO" id="GO:0016787">
    <property type="term" value="F:hydrolase activity"/>
    <property type="evidence" value="ECO:0007669"/>
    <property type="project" value="UniProtKB-KW"/>
</dbReference>
<organism evidence="2">
    <name type="scientific">mine drainage metagenome</name>
    <dbReference type="NCBI Taxonomy" id="410659"/>
    <lineage>
        <taxon>unclassified sequences</taxon>
        <taxon>metagenomes</taxon>
        <taxon>ecological metagenomes</taxon>
    </lineage>
</organism>
<feature type="non-terminal residue" evidence="2">
    <location>
        <position position="224"/>
    </location>
</feature>
<proteinExistence type="predicted"/>
<keyword evidence="1" id="KW-0378">Hydrolase</keyword>
<comment type="caution">
    <text evidence="2">The sequence shown here is derived from an EMBL/GenBank/DDBJ whole genome shotgun (WGS) entry which is preliminary data.</text>
</comment>
<dbReference type="InterPro" id="IPR042301">
    <property type="entry name" value="GH115_sf"/>
</dbReference>
<evidence type="ECO:0000313" key="2">
    <source>
        <dbReference type="EMBL" id="EQD68906.1"/>
    </source>
</evidence>
<reference evidence="2" key="2">
    <citation type="journal article" date="2014" name="ISME J.">
        <title>Microbial stratification in low pH oxic and suboxic macroscopic growths along an acid mine drainage.</title>
        <authorList>
            <person name="Mendez-Garcia C."/>
            <person name="Mesa V."/>
            <person name="Sprenger R.R."/>
            <person name="Richter M."/>
            <person name="Diez M.S."/>
            <person name="Solano J."/>
            <person name="Bargiela R."/>
            <person name="Golyshina O.V."/>
            <person name="Manteca A."/>
            <person name="Ramos J.L."/>
            <person name="Gallego J.R."/>
            <person name="Llorente I."/>
            <person name="Martins Dos Santos V.A."/>
            <person name="Jensen O.N."/>
            <person name="Pelaez A.I."/>
            <person name="Sanchez J."/>
            <person name="Ferrer M."/>
        </authorList>
    </citation>
    <scope>NUCLEOTIDE SEQUENCE</scope>
</reference>
<accession>T1B7H6</accession>
<dbReference type="Gene3D" id="3.30.379.10">
    <property type="entry name" value="Chitobiase/beta-hexosaminidase domain 2-like"/>
    <property type="match status" value="1"/>
</dbReference>
<dbReference type="InterPro" id="IPR029018">
    <property type="entry name" value="Hex-like_dom2"/>
</dbReference>
<dbReference type="Pfam" id="PF15979">
    <property type="entry name" value="Glyco_hydro_115"/>
    <property type="match status" value="1"/>
</dbReference>
<gene>
    <name evidence="2" type="ORF">B1A_07106</name>
</gene>
<dbReference type="InterPro" id="IPR031924">
    <property type="entry name" value="GH115"/>
</dbReference>
<dbReference type="AlphaFoldDB" id="T1B7H6"/>
<dbReference type="PROSITE" id="PS51257">
    <property type="entry name" value="PROKAR_LIPOPROTEIN"/>
    <property type="match status" value="1"/>
</dbReference>
<name>T1B7H6_9ZZZZ</name>
<dbReference type="PANTHER" id="PTHR37842:SF2">
    <property type="entry name" value="GYLCOSYL HYDROLASE 115 C-TERMINAL DOMAIN-CONTAINING PROTEIN"/>
    <property type="match status" value="1"/>
</dbReference>
<reference evidence="2" key="1">
    <citation type="submission" date="2013-08" db="EMBL/GenBank/DDBJ databases">
        <authorList>
            <person name="Mendez C."/>
            <person name="Richter M."/>
            <person name="Ferrer M."/>
            <person name="Sanchez J."/>
        </authorList>
    </citation>
    <scope>NUCLEOTIDE SEQUENCE</scope>
</reference>
<evidence type="ECO:0000256" key="1">
    <source>
        <dbReference type="ARBA" id="ARBA00022801"/>
    </source>
</evidence>